<feature type="transmembrane region" description="Helical" evidence="1">
    <location>
        <begin position="80"/>
        <end position="108"/>
    </location>
</feature>
<feature type="transmembrane region" description="Helical" evidence="1">
    <location>
        <begin position="168"/>
        <end position="190"/>
    </location>
</feature>
<feature type="transmembrane region" description="Helical" evidence="1">
    <location>
        <begin position="202"/>
        <end position="220"/>
    </location>
</feature>
<evidence type="ECO:0000313" key="3">
    <source>
        <dbReference type="Proteomes" id="UP000034749"/>
    </source>
</evidence>
<evidence type="ECO:0000313" key="2">
    <source>
        <dbReference type="EMBL" id="KKR78740.1"/>
    </source>
</evidence>
<evidence type="ECO:0008006" key="4">
    <source>
        <dbReference type="Google" id="ProtNLM"/>
    </source>
</evidence>
<sequence>MPNIPAKNIALAFAVFLLIFTIAQFMSPDIIGFDGYYHIKAAGLVKENGLIREFPWAKYTILSENYADIQFLFRLLQVPFIAFFGLSLGAKISAALFAAIAFALFYWFLSKSQIKFPLFWSLLYVFASVELMYRFLLGRQMPLAISLIILTIYFLQEKKYILLSLSSLIFVWLYSGFVIQLFIVFAYFLIEKIFTKRFDLKIIAYPFLGAIAGLIINPYFPNNLSMLYIQIFKVNLLSNLYNVEWKPWPFLEFIKNNIIALIYFALSIFAMVKNKKLAKMQAYFLSLAVLSFAYTMLSRRMQEYFAPFAVLASAFILNDYLQSLEKIGKNKLLKILKIAGIILIIIIGSLSFVLLKKDYLDTEFLHNYNGCAEWMKGNVPKGSLIFTNAYAFPYLFFKNSDLAYTHGIDLTYSYLYDREKFERYIQILQGNLKGKTDFIVKDYAPDYVFSGKLKQDVQLFKYIVAHKEDYNAAYEDEWCAVLKVKK</sequence>
<feature type="transmembrane region" description="Helical" evidence="1">
    <location>
        <begin position="333"/>
        <end position="355"/>
    </location>
</feature>
<feature type="transmembrane region" description="Helical" evidence="1">
    <location>
        <begin position="6"/>
        <end position="26"/>
    </location>
</feature>
<keyword evidence="1" id="KW-0472">Membrane</keyword>
<dbReference type="AlphaFoldDB" id="A0A0G0W3H2"/>
<name>A0A0G0W3H2_9BACT</name>
<protein>
    <recommendedName>
        <fullName evidence="4">Glycosyltransferase RgtA/B/C/D-like domain-containing protein</fullName>
    </recommendedName>
</protein>
<organism evidence="2 3">
    <name type="scientific">Candidatus Nomurabacteria bacterium GW2011_GWA2_40_9</name>
    <dbReference type="NCBI Taxonomy" id="1618734"/>
    <lineage>
        <taxon>Bacteria</taxon>
        <taxon>Candidatus Nomuraibacteriota</taxon>
    </lineage>
</organism>
<feature type="transmembrane region" description="Helical" evidence="1">
    <location>
        <begin position="304"/>
        <end position="321"/>
    </location>
</feature>
<dbReference type="Proteomes" id="UP000034749">
    <property type="component" value="Unassembled WGS sequence"/>
</dbReference>
<dbReference type="EMBL" id="LBZW01000027">
    <property type="protein sequence ID" value="KKR78740.1"/>
    <property type="molecule type" value="Genomic_DNA"/>
</dbReference>
<comment type="caution">
    <text evidence="2">The sequence shown here is derived from an EMBL/GenBank/DDBJ whole genome shotgun (WGS) entry which is preliminary data.</text>
</comment>
<keyword evidence="1" id="KW-1133">Transmembrane helix</keyword>
<keyword evidence="1" id="KW-0812">Transmembrane</keyword>
<feature type="transmembrane region" description="Helical" evidence="1">
    <location>
        <begin position="114"/>
        <end position="133"/>
    </location>
</feature>
<evidence type="ECO:0000256" key="1">
    <source>
        <dbReference type="SAM" id="Phobius"/>
    </source>
</evidence>
<gene>
    <name evidence="2" type="ORF">UU24_C0027G0002</name>
</gene>
<proteinExistence type="predicted"/>
<reference evidence="2 3" key="1">
    <citation type="journal article" date="2015" name="Nature">
        <title>rRNA introns, odd ribosomes, and small enigmatic genomes across a large radiation of phyla.</title>
        <authorList>
            <person name="Brown C.T."/>
            <person name="Hug L.A."/>
            <person name="Thomas B.C."/>
            <person name="Sharon I."/>
            <person name="Castelle C.J."/>
            <person name="Singh A."/>
            <person name="Wilkins M.J."/>
            <person name="Williams K.H."/>
            <person name="Banfield J.F."/>
        </authorList>
    </citation>
    <scope>NUCLEOTIDE SEQUENCE [LARGE SCALE GENOMIC DNA]</scope>
</reference>
<accession>A0A0G0W3H2</accession>
<feature type="transmembrane region" description="Helical" evidence="1">
    <location>
        <begin position="253"/>
        <end position="270"/>
    </location>
</feature>
<feature type="transmembrane region" description="Helical" evidence="1">
    <location>
        <begin position="282"/>
        <end position="298"/>
    </location>
</feature>